<evidence type="ECO:0000259" key="3">
    <source>
        <dbReference type="PROSITE" id="PS51786"/>
    </source>
</evidence>
<name>A0A7C3YE58_9EURY</name>
<dbReference type="GO" id="GO:0030163">
    <property type="term" value="P:protein catabolic process"/>
    <property type="evidence" value="ECO:0007669"/>
    <property type="project" value="InterPro"/>
</dbReference>
<comment type="subcellular location">
    <subcellularLocation>
        <location evidence="1">Endomembrane system</location>
        <topology evidence="1">Multi-pass membrane protein</topology>
    </subcellularLocation>
</comment>
<dbReference type="InterPro" id="IPR014721">
    <property type="entry name" value="Ribsml_uS5_D2-typ_fold_subgr"/>
</dbReference>
<dbReference type="GO" id="GO:0005524">
    <property type="term" value="F:ATP binding"/>
    <property type="evidence" value="ECO:0007669"/>
    <property type="project" value="InterPro"/>
</dbReference>
<comment type="caution">
    <text evidence="4">The sequence shown here is derived from an EMBL/GenBank/DDBJ whole genome shotgun (WGS) entry which is preliminary data.</text>
</comment>
<protein>
    <submittedName>
        <fullName evidence="4">Serine protease-like protein</fullName>
    </submittedName>
</protein>
<feature type="domain" description="Lon proteolytic" evidence="3">
    <location>
        <begin position="26"/>
        <end position="224"/>
    </location>
</feature>
<feature type="active site" evidence="2">
    <location>
        <position position="108"/>
    </location>
</feature>
<evidence type="ECO:0000313" key="4">
    <source>
        <dbReference type="EMBL" id="HGE66178.1"/>
    </source>
</evidence>
<gene>
    <name evidence="5" type="ORF">ENT89_04290</name>
    <name evidence="4" type="ORF">ENX77_03500</name>
</gene>
<sequence>MKKIIVLLFVFLLIFPASSQFENYVEKKIKAVAVVSGEKRGAIIDITVIVTPGNGRVFVSVSPFTEIDMQGSAQLAALTACDLTGEDFLKHNFFYIIEADAPIVGGPSAGGVMTVATIAALKNLTLRDDVFMTGMIYPDGSIGPVGGIPYKLEAAAENGAKIFLIPKGQRFVYVEETKRIQKGPFIFITTQTKRVDVVAYGRDLGVKVIEVENVNDALKYYAGVELKGQISQPTVQKYSDLLKKLADNMKRDAETLYKEFEKVAGWNTKKEVDEKIRIAGDYYSKGYYYSATSMFFTAKIIMRNEIYSKTIKNEKDFSSEAKFIEYELKYLENSIKGYPLGIVSFQIIGAAQERLAEAKSYLERARMSESLSEESLSYLALARERVESAKSWLSLLNEIRRDYLINEEELKRRCNFYLSMFKSLYIYANSIGGYEVLLNSAGERLNLAEYLYSSGYYAGSIFTLIDGMVKVAVSIELIGVRSADELAEKIKDARDSAKNSIGLAEEVSTPILAYSYYEFAETSEGVYRLIYYKLSERIAKTIKSLAGKEQVVNVSYKIPEIPITPEVKSIVEEHIPEIPEFSATLTVAILSLLILLKRRWL</sequence>
<evidence type="ECO:0000313" key="5">
    <source>
        <dbReference type="EMBL" id="HGU59385.1"/>
    </source>
</evidence>
<dbReference type="PANTHER" id="PTHR10046">
    <property type="entry name" value="ATP DEPENDENT LON PROTEASE FAMILY MEMBER"/>
    <property type="match status" value="1"/>
</dbReference>
<reference evidence="4" key="1">
    <citation type="journal article" date="2020" name="mSystems">
        <title>Genome- and Community-Level Interaction Insights into Carbon Utilization and Element Cycling Functions of Hydrothermarchaeota in Hydrothermal Sediment.</title>
        <authorList>
            <person name="Zhou Z."/>
            <person name="Liu Y."/>
            <person name="Xu W."/>
            <person name="Pan J."/>
            <person name="Luo Z.H."/>
            <person name="Li M."/>
        </authorList>
    </citation>
    <scope>NUCLEOTIDE SEQUENCE [LARGE SCALE GENOMIC DNA]</scope>
    <source>
        <strain evidence="5">SpSt-62</strain>
        <strain evidence="4">SpSt-97</strain>
    </source>
</reference>
<dbReference type="Pfam" id="PF05362">
    <property type="entry name" value="Lon_C"/>
    <property type="match status" value="1"/>
</dbReference>
<dbReference type="Gene3D" id="3.30.230.10">
    <property type="match status" value="1"/>
</dbReference>
<dbReference type="GO" id="GO:0004252">
    <property type="term" value="F:serine-type endopeptidase activity"/>
    <property type="evidence" value="ECO:0007669"/>
    <property type="project" value="UniProtKB-UniRule"/>
</dbReference>
<dbReference type="EMBL" id="DTAK01000026">
    <property type="protein sequence ID" value="HGU59385.1"/>
    <property type="molecule type" value="Genomic_DNA"/>
</dbReference>
<accession>A0A7C3YE58</accession>
<keyword evidence="2 4" id="KW-0645">Protease</keyword>
<keyword evidence="2" id="KW-0720">Serine protease</keyword>
<feature type="active site" evidence="2">
    <location>
        <position position="151"/>
    </location>
</feature>
<proteinExistence type="inferred from homology"/>
<dbReference type="GO" id="GO:0004176">
    <property type="term" value="F:ATP-dependent peptidase activity"/>
    <property type="evidence" value="ECO:0007669"/>
    <property type="project" value="UniProtKB-UniRule"/>
</dbReference>
<dbReference type="InterPro" id="IPR020568">
    <property type="entry name" value="Ribosomal_Su5_D2-typ_SF"/>
</dbReference>
<dbReference type="InterPro" id="IPR027065">
    <property type="entry name" value="Lon_Prtase"/>
</dbReference>
<evidence type="ECO:0000256" key="2">
    <source>
        <dbReference type="PROSITE-ProRule" id="PRU01122"/>
    </source>
</evidence>
<dbReference type="PROSITE" id="PS51786">
    <property type="entry name" value="LON_PROTEOLYTIC"/>
    <property type="match status" value="1"/>
</dbReference>
<evidence type="ECO:0000256" key="1">
    <source>
        <dbReference type="ARBA" id="ARBA00004127"/>
    </source>
</evidence>
<dbReference type="GO" id="GO:0012505">
    <property type="term" value="C:endomembrane system"/>
    <property type="evidence" value="ECO:0007669"/>
    <property type="project" value="UniProtKB-SubCell"/>
</dbReference>
<dbReference type="PRINTS" id="PR00830">
    <property type="entry name" value="ENDOLAPTASE"/>
</dbReference>
<dbReference type="GO" id="GO:0006508">
    <property type="term" value="P:proteolysis"/>
    <property type="evidence" value="ECO:0007669"/>
    <property type="project" value="UniProtKB-KW"/>
</dbReference>
<dbReference type="EMBL" id="DTPI01000023">
    <property type="protein sequence ID" value="HGE66178.1"/>
    <property type="molecule type" value="Genomic_DNA"/>
</dbReference>
<dbReference type="AlphaFoldDB" id="A0A7C3YE58"/>
<organism evidence="4">
    <name type="scientific">Geoglobus ahangari</name>
    <dbReference type="NCBI Taxonomy" id="113653"/>
    <lineage>
        <taxon>Archaea</taxon>
        <taxon>Methanobacteriati</taxon>
        <taxon>Methanobacteriota</taxon>
        <taxon>Archaeoglobi</taxon>
        <taxon>Archaeoglobales</taxon>
        <taxon>Archaeoglobaceae</taxon>
        <taxon>Geoglobus</taxon>
    </lineage>
</organism>
<dbReference type="InterPro" id="IPR008269">
    <property type="entry name" value="Lon_proteolytic"/>
</dbReference>
<dbReference type="SUPFAM" id="SSF54211">
    <property type="entry name" value="Ribosomal protein S5 domain 2-like"/>
    <property type="match status" value="1"/>
</dbReference>
<comment type="similarity">
    <text evidence="2">Belongs to the peptidase S16 family.</text>
</comment>
<keyword evidence="2" id="KW-0378">Hydrolase</keyword>